<evidence type="ECO:0000313" key="3">
    <source>
        <dbReference type="Proteomes" id="UP000694923"/>
    </source>
</evidence>
<evidence type="ECO:0000256" key="2">
    <source>
        <dbReference type="SAM" id="MobiDB-lite"/>
    </source>
</evidence>
<accession>A0ABM0R4L9</accession>
<sequence>MPGRMAPLKKSQKATRLPLALNPLKSKDVLAVLAERNQSVVPVGAWVEHASPDSSEIPAYTSAYMVEEKLKEQLRKKQEALKHFQRQVKHRVNQQIRLRKKQQLQKSYEAAEKEGCIAMQSSDPAHLTPKRTSVFANNLNGAIGISRLPPSQMLGDEIEDRENQNELFQQQAQALSQTMKQARHRLASFKTVSKKKASVFPDGRRKSFSTQEEPNCEESSSVMTDEKGRDLLWGEQQDLLSEDKDKPFSRVQKVKFKNPLFVVMEEEGQKQLHLKGLQDILPEAQNYLPEAQGDLKIQGDLTGIQSVELEAHSVESDSKAVEPEGQAVEPQDQAVKTETQGIMLKSQNTELENGNIVVEAQDFLLQNQIFLPKNLCVLPKDQNILPKCQDQDFVSKDQDFLPRDQHLFPKDQNILPNYQDQEFFSEDQDFLRRDQRVFPKDQNIVPKCQDQNFLPKDWDFLLRDQHVLPKDQNIVPECQDQDFLPKDQDFLPRDQCVFPKDQNILHKYQDQDFLSKDQELLPRDLYVLPKNQNIQPKCQDQDFLPKDQDFLPRDQNILPKCQDQDFLCKDQKVHFKEPHCDMTDEEGREGFSPAGCQYLPPKPQKQNFIRDQHRNNVQASHDMTDERWRKELFPESHVYILHEIQDPGSAREQSLYFRQQLSVGTAEKCQEDLLLDRHQHLPSRNQRDTSSRQQVYNEYQSGMSTEFQALLAFRSGIDQEEDKKEGKICETSSQNVKLAGGYIGLNLRGMIYDGAVALIKKKKEQQRYAEEQRILKTNFNEEPYSGEKMSDMLAQLQLEEIKTAREKQQQREKEYLRYVEALRAQIQEKMQLYNITLPPLCCCGPDFWDAHPNTCANNCIFYKNHRAYTRALHSVINSCDISEGSSTLRNAIHNFASAHRRTLKNL</sequence>
<protein>
    <submittedName>
        <fullName evidence="4">Coiled-coil domain-containing protein 15</fullName>
    </submittedName>
</protein>
<dbReference type="InterPro" id="IPR037693">
    <property type="entry name" value="CCDC15"/>
</dbReference>
<gene>
    <name evidence="4" type="primary">CCDC15</name>
</gene>
<feature type="region of interest" description="Disordered" evidence="2">
    <location>
        <begin position="201"/>
        <end position="224"/>
    </location>
</feature>
<name>A0ABM0R4L9_GALVR</name>
<evidence type="ECO:0000313" key="4">
    <source>
        <dbReference type="RefSeq" id="XP_008575560.1"/>
    </source>
</evidence>
<dbReference type="RefSeq" id="XP_008575560.1">
    <property type="nucleotide sequence ID" value="XM_008577338.1"/>
</dbReference>
<dbReference type="GeneID" id="103594154"/>
<reference evidence="4" key="1">
    <citation type="submission" date="2025-08" db="UniProtKB">
        <authorList>
            <consortium name="RefSeq"/>
        </authorList>
    </citation>
    <scope>IDENTIFICATION</scope>
</reference>
<feature type="coiled-coil region" evidence="1">
    <location>
        <begin position="158"/>
        <end position="185"/>
    </location>
</feature>
<evidence type="ECO:0000256" key="1">
    <source>
        <dbReference type="SAM" id="Coils"/>
    </source>
</evidence>
<proteinExistence type="predicted"/>
<keyword evidence="1" id="KW-0175">Coiled coil</keyword>
<organism evidence="3 4">
    <name type="scientific">Galeopterus variegatus</name>
    <name type="common">Malayan flying lemur</name>
    <name type="synonym">Cynocephalus variegatus</name>
    <dbReference type="NCBI Taxonomy" id="482537"/>
    <lineage>
        <taxon>Eukaryota</taxon>
        <taxon>Metazoa</taxon>
        <taxon>Chordata</taxon>
        <taxon>Craniata</taxon>
        <taxon>Vertebrata</taxon>
        <taxon>Euteleostomi</taxon>
        <taxon>Mammalia</taxon>
        <taxon>Eutheria</taxon>
        <taxon>Euarchontoglires</taxon>
        <taxon>Dermoptera</taxon>
        <taxon>Cynocephalidae</taxon>
        <taxon>Galeopterus</taxon>
    </lineage>
</organism>
<feature type="compositionally biased region" description="Polar residues" evidence="2">
    <location>
        <begin position="208"/>
        <end position="223"/>
    </location>
</feature>
<dbReference type="PANTHER" id="PTHR14817:SF2">
    <property type="entry name" value="COILED-COIL DOMAIN-CONTAINING PROTEIN 15"/>
    <property type="match status" value="1"/>
</dbReference>
<dbReference type="PANTHER" id="PTHR14817">
    <property type="entry name" value="COILED-COIL DOMAIN-CONTAINING PROTEIN 15"/>
    <property type="match status" value="1"/>
</dbReference>
<dbReference type="Proteomes" id="UP000694923">
    <property type="component" value="Unplaced"/>
</dbReference>
<keyword evidence="3" id="KW-1185">Reference proteome</keyword>